<dbReference type="GO" id="GO:0016020">
    <property type="term" value="C:membrane"/>
    <property type="evidence" value="ECO:0007669"/>
    <property type="project" value="UniProtKB-SubCell"/>
</dbReference>
<dbReference type="InterPro" id="IPR012902">
    <property type="entry name" value="N_methyl_site"/>
</dbReference>
<evidence type="ECO:0000256" key="1">
    <source>
        <dbReference type="ARBA" id="ARBA00004167"/>
    </source>
</evidence>
<evidence type="ECO:0000256" key="4">
    <source>
        <dbReference type="ARBA" id="ARBA00022989"/>
    </source>
</evidence>
<organism evidence="8 9">
    <name type="scientific">Candidatus Woesebacteria bacterium RIFOXYD1_FULL_41_28</name>
    <dbReference type="NCBI Taxonomy" id="1802550"/>
    <lineage>
        <taxon>Bacteria</taxon>
        <taxon>Candidatus Woeseibacteriota</taxon>
    </lineage>
</organism>
<protein>
    <recommendedName>
        <fullName evidence="7">Type II secretion system protein GspG C-terminal domain-containing protein</fullName>
    </recommendedName>
</protein>
<feature type="domain" description="Type II secretion system protein GspG C-terminal" evidence="7">
    <location>
        <begin position="30"/>
        <end position="114"/>
    </location>
</feature>
<keyword evidence="3 6" id="KW-0812">Transmembrane</keyword>
<evidence type="ECO:0000256" key="5">
    <source>
        <dbReference type="ARBA" id="ARBA00023136"/>
    </source>
</evidence>
<gene>
    <name evidence="8" type="ORF">A2594_03215</name>
</gene>
<dbReference type="PANTHER" id="PTHR30093:SF44">
    <property type="entry name" value="TYPE II SECRETION SYSTEM CORE PROTEIN G"/>
    <property type="match status" value="1"/>
</dbReference>
<dbReference type="Proteomes" id="UP000176775">
    <property type="component" value="Unassembled WGS sequence"/>
</dbReference>
<evidence type="ECO:0000313" key="8">
    <source>
        <dbReference type="EMBL" id="OGM88736.1"/>
    </source>
</evidence>
<dbReference type="InterPro" id="IPR045584">
    <property type="entry name" value="Pilin-like"/>
</dbReference>
<dbReference type="SUPFAM" id="SSF54523">
    <property type="entry name" value="Pili subunits"/>
    <property type="match status" value="1"/>
</dbReference>
<evidence type="ECO:0000313" key="9">
    <source>
        <dbReference type="Proteomes" id="UP000176775"/>
    </source>
</evidence>
<dbReference type="AlphaFoldDB" id="A0A1F8DJY8"/>
<evidence type="ECO:0000256" key="3">
    <source>
        <dbReference type="ARBA" id="ARBA00022692"/>
    </source>
</evidence>
<dbReference type="PRINTS" id="PR00813">
    <property type="entry name" value="BCTERIALGSPG"/>
</dbReference>
<comment type="caution">
    <text evidence="8">The sequence shown here is derived from an EMBL/GenBank/DDBJ whole genome shotgun (WGS) entry which is preliminary data.</text>
</comment>
<name>A0A1F8DJY8_9BACT</name>
<sequence length="142" mass="14715">NGFTLIELLVVISILGILLAISIFGMQGARQASRDGKRKADLEQMRSGLEIYRADCNIYPNAMPATGAQLKGSGTPSTCAVANVYISSVPADPVPSTHSYTYSSNGSTYEICASMEQGGTTVTCGGSSSCGGSTCNYKVVSP</sequence>
<proteinExistence type="predicted"/>
<keyword evidence="5 6" id="KW-0472">Membrane</keyword>
<dbReference type="PANTHER" id="PTHR30093">
    <property type="entry name" value="GENERAL SECRETION PATHWAY PROTEIN G"/>
    <property type="match status" value="1"/>
</dbReference>
<dbReference type="Pfam" id="PF08334">
    <property type="entry name" value="T2SSG"/>
    <property type="match status" value="1"/>
</dbReference>
<keyword evidence="2" id="KW-0488">Methylation</keyword>
<dbReference type="GO" id="GO:0015628">
    <property type="term" value="P:protein secretion by the type II secretion system"/>
    <property type="evidence" value="ECO:0007669"/>
    <property type="project" value="InterPro"/>
</dbReference>
<evidence type="ECO:0000259" key="7">
    <source>
        <dbReference type="Pfam" id="PF08334"/>
    </source>
</evidence>
<dbReference type="InterPro" id="IPR013545">
    <property type="entry name" value="T2SS_protein-GspG_C"/>
</dbReference>
<dbReference type="Gene3D" id="3.30.700.10">
    <property type="entry name" value="Glycoprotein, Type 4 Pilin"/>
    <property type="match status" value="1"/>
</dbReference>
<dbReference type="EMBL" id="MGIK01000005">
    <property type="protein sequence ID" value="OGM88736.1"/>
    <property type="molecule type" value="Genomic_DNA"/>
</dbReference>
<dbReference type="InterPro" id="IPR000983">
    <property type="entry name" value="Bac_GSPG_pilin"/>
</dbReference>
<evidence type="ECO:0000256" key="2">
    <source>
        <dbReference type="ARBA" id="ARBA00022481"/>
    </source>
</evidence>
<accession>A0A1F8DJY8</accession>
<feature type="transmembrane region" description="Helical" evidence="6">
    <location>
        <begin position="6"/>
        <end position="29"/>
    </location>
</feature>
<dbReference type="NCBIfam" id="TIGR02532">
    <property type="entry name" value="IV_pilin_GFxxxE"/>
    <property type="match status" value="1"/>
</dbReference>
<dbReference type="Pfam" id="PF07963">
    <property type="entry name" value="N_methyl"/>
    <property type="match status" value="1"/>
</dbReference>
<reference evidence="8 9" key="1">
    <citation type="journal article" date="2016" name="Nat. Commun.">
        <title>Thousands of microbial genomes shed light on interconnected biogeochemical processes in an aquifer system.</title>
        <authorList>
            <person name="Anantharaman K."/>
            <person name="Brown C.T."/>
            <person name="Hug L.A."/>
            <person name="Sharon I."/>
            <person name="Castelle C.J."/>
            <person name="Probst A.J."/>
            <person name="Thomas B.C."/>
            <person name="Singh A."/>
            <person name="Wilkins M.J."/>
            <person name="Karaoz U."/>
            <person name="Brodie E.L."/>
            <person name="Williams K.H."/>
            <person name="Hubbard S.S."/>
            <person name="Banfield J.F."/>
        </authorList>
    </citation>
    <scope>NUCLEOTIDE SEQUENCE [LARGE SCALE GENOMIC DNA]</scope>
</reference>
<dbReference type="GO" id="GO:0015627">
    <property type="term" value="C:type II protein secretion system complex"/>
    <property type="evidence" value="ECO:0007669"/>
    <property type="project" value="InterPro"/>
</dbReference>
<evidence type="ECO:0000256" key="6">
    <source>
        <dbReference type="SAM" id="Phobius"/>
    </source>
</evidence>
<keyword evidence="4 6" id="KW-1133">Transmembrane helix</keyword>
<comment type="subcellular location">
    <subcellularLocation>
        <location evidence="1">Membrane</location>
        <topology evidence="1">Single-pass membrane protein</topology>
    </subcellularLocation>
</comment>
<feature type="non-terminal residue" evidence="8">
    <location>
        <position position="1"/>
    </location>
</feature>